<name>A0ACB8FTX3_9SAUR</name>
<evidence type="ECO:0000313" key="1">
    <source>
        <dbReference type="EMBL" id="KAH8010570.1"/>
    </source>
</evidence>
<organism evidence="1 2">
    <name type="scientific">Sphaerodactylus townsendi</name>
    <dbReference type="NCBI Taxonomy" id="933632"/>
    <lineage>
        <taxon>Eukaryota</taxon>
        <taxon>Metazoa</taxon>
        <taxon>Chordata</taxon>
        <taxon>Craniata</taxon>
        <taxon>Vertebrata</taxon>
        <taxon>Euteleostomi</taxon>
        <taxon>Lepidosauria</taxon>
        <taxon>Squamata</taxon>
        <taxon>Bifurcata</taxon>
        <taxon>Gekkota</taxon>
        <taxon>Sphaerodactylidae</taxon>
        <taxon>Sphaerodactylus</taxon>
    </lineage>
</organism>
<protein>
    <submittedName>
        <fullName evidence="1">Uncharacterized protein</fullName>
    </submittedName>
</protein>
<reference evidence="1" key="1">
    <citation type="submission" date="2021-08" db="EMBL/GenBank/DDBJ databases">
        <title>The first chromosome-level gecko genome reveals the dynamic sex chromosomes of Neotropical dwarf geckos (Sphaerodactylidae: Sphaerodactylus).</title>
        <authorList>
            <person name="Pinto B.J."/>
            <person name="Keating S.E."/>
            <person name="Gamble T."/>
        </authorList>
    </citation>
    <scope>NUCLEOTIDE SEQUENCE</scope>
    <source>
        <strain evidence="1">TG3544</strain>
    </source>
</reference>
<keyword evidence="2" id="KW-1185">Reference proteome</keyword>
<accession>A0ACB8FTX3</accession>
<dbReference type="EMBL" id="CM037624">
    <property type="protein sequence ID" value="KAH8010570.1"/>
    <property type="molecule type" value="Genomic_DNA"/>
</dbReference>
<evidence type="ECO:0000313" key="2">
    <source>
        <dbReference type="Proteomes" id="UP000827872"/>
    </source>
</evidence>
<comment type="caution">
    <text evidence="1">The sequence shown here is derived from an EMBL/GenBank/DDBJ whole genome shotgun (WGS) entry which is preliminary data.</text>
</comment>
<sequence>MFSILFVLEVIYFHSIPSDILYPEGIQYILCTVSKTFASAPGSFLNKRHVWKKNNNNPSLIGLAGVTPCTCCQTNKFVLCLHETEGQHFSMVQISQPSK</sequence>
<gene>
    <name evidence="1" type="ORF">K3G42_007890</name>
</gene>
<dbReference type="Proteomes" id="UP000827872">
    <property type="component" value="Linkage Group LG11"/>
</dbReference>
<proteinExistence type="predicted"/>